<dbReference type="EMBL" id="QTSX02002132">
    <property type="protein sequence ID" value="KAJ9078954.1"/>
    <property type="molecule type" value="Genomic_DNA"/>
</dbReference>
<name>A0ACC2TW19_9FUNG</name>
<evidence type="ECO:0000313" key="1">
    <source>
        <dbReference type="EMBL" id="KAJ9078954.1"/>
    </source>
</evidence>
<dbReference type="Proteomes" id="UP001165960">
    <property type="component" value="Unassembled WGS sequence"/>
</dbReference>
<comment type="caution">
    <text evidence="1">The sequence shown here is derived from an EMBL/GenBank/DDBJ whole genome shotgun (WGS) entry which is preliminary data.</text>
</comment>
<proteinExistence type="predicted"/>
<reference evidence="1" key="1">
    <citation type="submission" date="2022-04" db="EMBL/GenBank/DDBJ databases">
        <title>Genome of the entomopathogenic fungus Entomophthora muscae.</title>
        <authorList>
            <person name="Elya C."/>
            <person name="Lovett B.R."/>
            <person name="Lee E."/>
            <person name="Macias A.M."/>
            <person name="Hajek A.E."/>
            <person name="De Bivort B.L."/>
            <person name="Kasson M.T."/>
            <person name="De Fine Licht H.H."/>
            <person name="Stajich J.E."/>
        </authorList>
    </citation>
    <scope>NUCLEOTIDE SEQUENCE</scope>
    <source>
        <strain evidence="1">Berkeley</strain>
    </source>
</reference>
<gene>
    <name evidence="1" type="ORF">DSO57_1001170</name>
</gene>
<organism evidence="1 2">
    <name type="scientific">Entomophthora muscae</name>
    <dbReference type="NCBI Taxonomy" id="34485"/>
    <lineage>
        <taxon>Eukaryota</taxon>
        <taxon>Fungi</taxon>
        <taxon>Fungi incertae sedis</taxon>
        <taxon>Zoopagomycota</taxon>
        <taxon>Entomophthoromycotina</taxon>
        <taxon>Entomophthoromycetes</taxon>
        <taxon>Entomophthorales</taxon>
        <taxon>Entomophthoraceae</taxon>
        <taxon>Entomophthora</taxon>
    </lineage>
</organism>
<sequence>MPSTLICACHNSKEVSHHKEKLYIYVQALFAKYNTVTPICLGACYHGSYGVEWLIGEVDFCLNITAKDTSEFSLQHVYIITQRNQYVCEVALIWVLEQSADPELTRTLGLDFQDNAPCCFSLALCLFVQAVKDNNPQLYLPLAVSVAHFMWYHPKVCSSGAVGFAGHCLKHFCGLAYQSKLDWYVLQFPIGVVPNVGGSFLCLCCSIPCLPAGGVPSAGTSNRPPGNGSPTSGSERHSPE</sequence>
<accession>A0ACC2TW19</accession>
<protein>
    <submittedName>
        <fullName evidence="1">Uncharacterized protein</fullName>
    </submittedName>
</protein>
<evidence type="ECO:0000313" key="2">
    <source>
        <dbReference type="Proteomes" id="UP001165960"/>
    </source>
</evidence>
<keyword evidence="2" id="KW-1185">Reference proteome</keyword>